<evidence type="ECO:0000259" key="5">
    <source>
        <dbReference type="PROSITE" id="PS51898"/>
    </source>
</evidence>
<dbReference type="PROSITE" id="PS51900">
    <property type="entry name" value="CB"/>
    <property type="match status" value="1"/>
</dbReference>
<dbReference type="InterPro" id="IPR050090">
    <property type="entry name" value="Tyrosine_recombinase_XerCD"/>
</dbReference>
<reference evidence="7 8" key="1">
    <citation type="submission" date="2019-11" db="EMBL/GenBank/DDBJ databases">
        <authorList>
            <person name="Li X.-J."/>
            <person name="Feng X.-M."/>
        </authorList>
    </citation>
    <scope>NUCLEOTIDE SEQUENCE [LARGE SCALE GENOMIC DNA]</scope>
    <source>
        <strain evidence="7 8">XMNu-373</strain>
    </source>
</reference>
<evidence type="ECO:0000259" key="6">
    <source>
        <dbReference type="PROSITE" id="PS51900"/>
    </source>
</evidence>
<dbReference type="Gene3D" id="1.10.150.130">
    <property type="match status" value="1"/>
</dbReference>
<dbReference type="GO" id="GO:0006310">
    <property type="term" value="P:DNA recombination"/>
    <property type="evidence" value="ECO:0007669"/>
    <property type="project" value="UniProtKB-KW"/>
</dbReference>
<organism evidence="7 8">
    <name type="scientific">Phytoactinopolyspora mesophila</name>
    <dbReference type="NCBI Taxonomy" id="2650750"/>
    <lineage>
        <taxon>Bacteria</taxon>
        <taxon>Bacillati</taxon>
        <taxon>Actinomycetota</taxon>
        <taxon>Actinomycetes</taxon>
        <taxon>Jiangellales</taxon>
        <taxon>Jiangellaceae</taxon>
        <taxon>Phytoactinopolyspora</taxon>
    </lineage>
</organism>
<dbReference type="Gene3D" id="1.10.443.10">
    <property type="entry name" value="Intergrase catalytic core"/>
    <property type="match status" value="1"/>
</dbReference>
<dbReference type="EMBL" id="WLZY01000012">
    <property type="protein sequence ID" value="NDL60561.1"/>
    <property type="molecule type" value="Genomic_DNA"/>
</dbReference>
<keyword evidence="3" id="KW-0233">DNA recombination</keyword>
<dbReference type="RefSeq" id="WP_162453259.1">
    <property type="nucleotide sequence ID" value="NZ_WLZY01000012.1"/>
</dbReference>
<keyword evidence="2 4" id="KW-0238">DNA-binding</keyword>
<name>A0A7K3MB67_9ACTN</name>
<dbReference type="GO" id="GO:0015074">
    <property type="term" value="P:DNA integration"/>
    <property type="evidence" value="ECO:0007669"/>
    <property type="project" value="InterPro"/>
</dbReference>
<dbReference type="InterPro" id="IPR010998">
    <property type="entry name" value="Integrase_recombinase_N"/>
</dbReference>
<dbReference type="PANTHER" id="PTHR30349">
    <property type="entry name" value="PHAGE INTEGRASE-RELATED"/>
    <property type="match status" value="1"/>
</dbReference>
<comment type="caution">
    <text evidence="7">The sequence shown here is derived from an EMBL/GenBank/DDBJ whole genome shotgun (WGS) entry which is preliminary data.</text>
</comment>
<evidence type="ECO:0000313" key="7">
    <source>
        <dbReference type="EMBL" id="NDL60561.1"/>
    </source>
</evidence>
<dbReference type="InterPro" id="IPR044068">
    <property type="entry name" value="CB"/>
</dbReference>
<feature type="domain" description="Core-binding (CB)" evidence="6">
    <location>
        <begin position="1"/>
        <end position="38"/>
    </location>
</feature>
<comment type="similarity">
    <text evidence="1">Belongs to the 'phage' integrase family.</text>
</comment>
<dbReference type="Proteomes" id="UP000460435">
    <property type="component" value="Unassembled WGS sequence"/>
</dbReference>
<gene>
    <name evidence="7" type="ORF">F7O44_26120</name>
</gene>
<evidence type="ECO:0000256" key="2">
    <source>
        <dbReference type="ARBA" id="ARBA00023125"/>
    </source>
</evidence>
<dbReference type="SUPFAM" id="SSF56349">
    <property type="entry name" value="DNA breaking-rejoining enzymes"/>
    <property type="match status" value="1"/>
</dbReference>
<dbReference type="PANTHER" id="PTHR30349:SF64">
    <property type="entry name" value="PROPHAGE INTEGRASE INTD-RELATED"/>
    <property type="match status" value="1"/>
</dbReference>
<evidence type="ECO:0000256" key="4">
    <source>
        <dbReference type="PROSITE-ProRule" id="PRU01248"/>
    </source>
</evidence>
<feature type="domain" description="Tyr recombinase" evidence="5">
    <location>
        <begin position="61"/>
        <end position="241"/>
    </location>
</feature>
<dbReference type="InterPro" id="IPR002104">
    <property type="entry name" value="Integrase_catalytic"/>
</dbReference>
<evidence type="ECO:0000256" key="3">
    <source>
        <dbReference type="ARBA" id="ARBA00023172"/>
    </source>
</evidence>
<keyword evidence="8" id="KW-1185">Reference proteome</keyword>
<dbReference type="InterPro" id="IPR011010">
    <property type="entry name" value="DNA_brk_join_enz"/>
</dbReference>
<sequence length="241" mass="26829">MTAREVGRAYVVLLDNGYAHVSVQRFRASLSAFFSWCVTERMIMQNPVLGTTVPKSSAAAHGMHPFNEDELEAVYVDAVSVDPWLADVMLVLGWTGVRWSELKALQPTDFVEEPHPALLVRRAQPDGVDVKATKSRRARRVPVADRVLPIVRERASNGMPWLFTTEGGHQLDGSNFRRSLWLKVNRGRRIHDLRHTAACLWQMSGIASDASFGSLCECGRPGVRGQRVIGGDGLMVWRHAS</sequence>
<dbReference type="GO" id="GO:0003677">
    <property type="term" value="F:DNA binding"/>
    <property type="evidence" value="ECO:0007669"/>
    <property type="project" value="UniProtKB-UniRule"/>
</dbReference>
<evidence type="ECO:0000256" key="1">
    <source>
        <dbReference type="ARBA" id="ARBA00008857"/>
    </source>
</evidence>
<dbReference type="PROSITE" id="PS51898">
    <property type="entry name" value="TYR_RECOMBINASE"/>
    <property type="match status" value="1"/>
</dbReference>
<dbReference type="AlphaFoldDB" id="A0A7K3MB67"/>
<proteinExistence type="inferred from homology"/>
<protein>
    <submittedName>
        <fullName evidence="7">Tyrosine-type recombinase/integrase</fullName>
    </submittedName>
</protein>
<evidence type="ECO:0000313" key="8">
    <source>
        <dbReference type="Proteomes" id="UP000460435"/>
    </source>
</evidence>
<accession>A0A7K3MB67</accession>
<dbReference type="InterPro" id="IPR013762">
    <property type="entry name" value="Integrase-like_cat_sf"/>
</dbReference>